<keyword evidence="9" id="KW-1185">Reference proteome</keyword>
<dbReference type="EMBL" id="FJUX01000139">
    <property type="protein sequence ID" value="CZT11308.1"/>
    <property type="molecule type" value="Genomic_DNA"/>
</dbReference>
<organism evidence="8 9">
    <name type="scientific">Rhynchosporium agropyri</name>
    <dbReference type="NCBI Taxonomy" id="914238"/>
    <lineage>
        <taxon>Eukaryota</taxon>
        <taxon>Fungi</taxon>
        <taxon>Dikarya</taxon>
        <taxon>Ascomycota</taxon>
        <taxon>Pezizomycotina</taxon>
        <taxon>Leotiomycetes</taxon>
        <taxon>Helotiales</taxon>
        <taxon>Ploettnerulaceae</taxon>
        <taxon>Rhynchosporium</taxon>
    </lineage>
</organism>
<proteinExistence type="inferred from homology"/>
<evidence type="ECO:0000256" key="3">
    <source>
        <dbReference type="ARBA" id="ARBA00022729"/>
    </source>
</evidence>
<dbReference type="Proteomes" id="UP000178912">
    <property type="component" value="Unassembled WGS sequence"/>
</dbReference>
<accession>A0A1E1LLD1</accession>
<dbReference type="OrthoDB" id="416344at2759"/>
<dbReference type="Gene3D" id="3.40.50.1820">
    <property type="entry name" value="alpha/beta hydrolase"/>
    <property type="match status" value="1"/>
</dbReference>
<gene>
    <name evidence="8" type="ORF">RAG0_15478</name>
</gene>
<reference evidence="9" key="1">
    <citation type="submission" date="2016-03" db="EMBL/GenBank/DDBJ databases">
        <authorList>
            <person name="Guldener U."/>
        </authorList>
    </citation>
    <scope>NUCLEOTIDE SEQUENCE [LARGE SCALE GENOMIC DNA]</scope>
    <source>
        <strain evidence="9">04CH-RAC-A.6.1</strain>
    </source>
</reference>
<evidence type="ECO:0000313" key="8">
    <source>
        <dbReference type="EMBL" id="CZT11308.1"/>
    </source>
</evidence>
<dbReference type="GO" id="GO:0004252">
    <property type="term" value="F:serine-type endopeptidase activity"/>
    <property type="evidence" value="ECO:0007669"/>
    <property type="project" value="TreeGrafter"/>
</dbReference>
<keyword evidence="3" id="KW-0732">Signal</keyword>
<comment type="similarity">
    <text evidence="1">Belongs to the peptidase S9C family.</text>
</comment>
<evidence type="ECO:0000256" key="1">
    <source>
        <dbReference type="ARBA" id="ARBA00010040"/>
    </source>
</evidence>
<dbReference type="PANTHER" id="PTHR42776">
    <property type="entry name" value="SERINE PEPTIDASE S9 FAMILY MEMBER"/>
    <property type="match status" value="1"/>
</dbReference>
<evidence type="ECO:0000256" key="2">
    <source>
        <dbReference type="ARBA" id="ARBA00022670"/>
    </source>
</evidence>
<keyword evidence="2" id="KW-0645">Protease</keyword>
<evidence type="ECO:0000256" key="6">
    <source>
        <dbReference type="ARBA" id="ARBA00032829"/>
    </source>
</evidence>
<name>A0A1E1LLD1_9HELO</name>
<dbReference type="AlphaFoldDB" id="A0A1E1LLD1"/>
<protein>
    <recommendedName>
        <fullName evidence="6">Dipeptidyl-peptidase V</fullName>
    </recommendedName>
</protein>
<dbReference type="SUPFAM" id="SSF53474">
    <property type="entry name" value="alpha/beta-Hydrolases"/>
    <property type="match status" value="1"/>
</dbReference>
<dbReference type="FunFam" id="3.40.50.1820:FF:000028">
    <property type="entry name" value="S9 family peptidase"/>
    <property type="match status" value="1"/>
</dbReference>
<evidence type="ECO:0000256" key="5">
    <source>
        <dbReference type="ARBA" id="ARBA00022825"/>
    </source>
</evidence>
<evidence type="ECO:0000256" key="4">
    <source>
        <dbReference type="ARBA" id="ARBA00022801"/>
    </source>
</evidence>
<keyword evidence="5" id="KW-0720">Serine protease</keyword>
<dbReference type="Pfam" id="PF00326">
    <property type="entry name" value="Peptidase_S9"/>
    <property type="match status" value="1"/>
</dbReference>
<dbReference type="SUPFAM" id="SSF82171">
    <property type="entry name" value="DPP6 N-terminal domain-like"/>
    <property type="match status" value="1"/>
</dbReference>
<sequence>MVLLMPSDMGLLTLVATIISLTTATYTTNVTRQFTPEEMLSVSRRGSALPNAAGTLALYTTTQYSFKNHSNAHGLWVMNLTNNETWLYTNSSAVSDLVWLDGNMFVWFVSEKGGNTSVVVGDATTPEVEPISAGSIPGPVSGLKLVSTGNGTWGYAFTGSAARNGSIYNPALAEKPRSAGMLYTQIFVRHWDTYVTPQKNSVWYGTLSSHNSNGTTGFSISEPVNALNGTGFESPVPVTGGTDQYVISTKGLAFIAKDLTLLKPIYTKSDVWYIPLSNFTCAPPAPQAVLTPGMEGASSALVFSPTNSSLSFVRMKDHSYESDKNRIFTVSDVTKNLNATEIHATDDGTGSWDRSPGSLVYSKDGKILYAVAEDFARTRLFSMSSDPSQAQTPALIFSEGRVSNVQWLAGNKLLVSSSSFLDNSIYSSVDPTTAASSNATSGITLLSANLGFGTKWGLSRSQIEDVYYKGYGDYMVHAFVIKPSTFKKNETYPLMFYVHGGPQGATQDAWSSGWNMMLWAEQGYVVVAFNPTGSTGFGQNLTDGIQNQWGGRPYQDLVLGWDFICSNLPYVNTSRAMAAGASYGGYMMNWIQGQPLGRNFKALFTHDGPFSTLNMASTDELWFPEHDFNGTLSQNWDNYARWDPANHTDQWSTPHLIVHSELDYRLPVSEGMATFNILQERGVESAMLIFPDENHWVLKQENSLVWHRTAFGFLNKHVGLPTPGEGNDGVVDAVLMDGEWDY</sequence>
<keyword evidence="4" id="KW-0378">Hydrolase</keyword>
<dbReference type="GO" id="GO:0006508">
    <property type="term" value="P:proteolysis"/>
    <property type="evidence" value="ECO:0007669"/>
    <property type="project" value="UniProtKB-KW"/>
</dbReference>
<dbReference type="InterPro" id="IPR001375">
    <property type="entry name" value="Peptidase_S9_cat"/>
</dbReference>
<evidence type="ECO:0000313" key="9">
    <source>
        <dbReference type="Proteomes" id="UP000178912"/>
    </source>
</evidence>
<feature type="domain" description="Peptidase S9 prolyl oligopeptidase catalytic" evidence="7">
    <location>
        <begin position="510"/>
        <end position="719"/>
    </location>
</feature>
<dbReference type="PANTHER" id="PTHR42776:SF13">
    <property type="entry name" value="DIPEPTIDYL-PEPTIDASE 5"/>
    <property type="match status" value="1"/>
</dbReference>
<evidence type="ECO:0000259" key="7">
    <source>
        <dbReference type="Pfam" id="PF00326"/>
    </source>
</evidence>
<dbReference type="InterPro" id="IPR029058">
    <property type="entry name" value="AB_hydrolase_fold"/>
</dbReference>